<evidence type="ECO:0000256" key="3">
    <source>
        <dbReference type="ARBA" id="ARBA00022801"/>
    </source>
</evidence>
<dbReference type="OrthoDB" id="9785340at2"/>
<dbReference type="AlphaFoldDB" id="A0A511D5C9"/>
<accession>A0A511D5C9</accession>
<keyword evidence="7" id="KW-1133">Transmembrane helix</keyword>
<keyword evidence="1 6" id="KW-0645">Protease</keyword>
<dbReference type="InterPro" id="IPR001915">
    <property type="entry name" value="Peptidase_M48"/>
</dbReference>
<dbReference type="GO" id="GO:0006508">
    <property type="term" value="P:proteolysis"/>
    <property type="evidence" value="ECO:0007669"/>
    <property type="project" value="UniProtKB-KW"/>
</dbReference>
<keyword evidence="4 6" id="KW-0862">Zinc</keyword>
<keyword evidence="3 6" id="KW-0378">Hydrolase</keyword>
<evidence type="ECO:0000256" key="4">
    <source>
        <dbReference type="ARBA" id="ARBA00022833"/>
    </source>
</evidence>
<dbReference type="CDD" id="cd07326">
    <property type="entry name" value="M56_BlaR1_MecR1_like"/>
    <property type="match status" value="1"/>
</dbReference>
<dbReference type="InterPro" id="IPR052173">
    <property type="entry name" value="Beta-lactam_resp_regulator"/>
</dbReference>
<dbReference type="PANTHER" id="PTHR34978">
    <property type="entry name" value="POSSIBLE SENSOR-TRANSDUCER PROTEIN BLAR"/>
    <property type="match status" value="1"/>
</dbReference>
<gene>
    <name evidence="9" type="ORF">PA7_35000</name>
</gene>
<evidence type="ECO:0000313" key="9">
    <source>
        <dbReference type="EMBL" id="GEL19663.1"/>
    </source>
</evidence>
<name>A0A511D5C9_9PSEU</name>
<reference evidence="9 10" key="1">
    <citation type="submission" date="2019-07" db="EMBL/GenBank/DDBJ databases">
        <title>Whole genome shotgun sequence of Pseudonocardia asaccharolytica NBRC 16224.</title>
        <authorList>
            <person name="Hosoyama A."/>
            <person name="Uohara A."/>
            <person name="Ohji S."/>
            <person name="Ichikawa N."/>
        </authorList>
    </citation>
    <scope>NUCLEOTIDE SEQUENCE [LARGE SCALE GENOMIC DNA]</scope>
    <source>
        <strain evidence="9 10">NBRC 16224</strain>
    </source>
</reference>
<feature type="transmembrane region" description="Helical" evidence="7">
    <location>
        <begin position="33"/>
        <end position="56"/>
    </location>
</feature>
<evidence type="ECO:0000256" key="6">
    <source>
        <dbReference type="RuleBase" id="RU003983"/>
    </source>
</evidence>
<dbReference type="RefSeq" id="WP_028932149.1">
    <property type="nucleotide sequence ID" value="NZ_BJVI01000042.1"/>
</dbReference>
<keyword evidence="7" id="KW-0472">Membrane</keyword>
<keyword evidence="7" id="KW-0812">Transmembrane</keyword>
<protein>
    <submittedName>
        <fullName evidence="9">Peptidase M48</fullName>
    </submittedName>
</protein>
<comment type="caution">
    <text evidence="9">The sequence shown here is derived from an EMBL/GenBank/DDBJ whole genome shotgun (WGS) entry which is preliminary data.</text>
</comment>
<feature type="transmembrane region" description="Helical" evidence="7">
    <location>
        <begin position="292"/>
        <end position="316"/>
    </location>
</feature>
<keyword evidence="5 6" id="KW-0482">Metalloprotease</keyword>
<feature type="transmembrane region" description="Helical" evidence="7">
    <location>
        <begin position="91"/>
        <end position="112"/>
    </location>
</feature>
<dbReference type="EMBL" id="BJVI01000042">
    <property type="protein sequence ID" value="GEL19663.1"/>
    <property type="molecule type" value="Genomic_DNA"/>
</dbReference>
<feature type="domain" description="Peptidase M48" evidence="8">
    <location>
        <begin position="139"/>
        <end position="211"/>
    </location>
</feature>
<comment type="similarity">
    <text evidence="6">Belongs to the peptidase M48 family.</text>
</comment>
<dbReference type="GO" id="GO:0004222">
    <property type="term" value="F:metalloendopeptidase activity"/>
    <property type="evidence" value="ECO:0007669"/>
    <property type="project" value="InterPro"/>
</dbReference>
<comment type="cofactor">
    <cofactor evidence="6">
        <name>Zn(2+)</name>
        <dbReference type="ChEBI" id="CHEBI:29105"/>
    </cofactor>
    <text evidence="6">Binds 1 zinc ion per subunit.</text>
</comment>
<keyword evidence="10" id="KW-1185">Reference proteome</keyword>
<sequence>MTVAIALLLGATIVAVAAPRGLRAMAEHAVDPVVVIVGWILVLTGVLGTACTGLVMVALPARFVDNGLAGLVSSPWWSAVRHAPEFVVYRLAGWAAAMLGCAALVRVLWVGLREALHRRSRVRGQLEVLGMVGDLVECPRRGPSILWLQSDRAAAFSLGGRPGTVVLTDGLRRRLSPLGLDAVLAHERAHLRGRHHLLVAAADVLARAFPFVRLFQSARRDLREQVELVADISAVRACGADAVRNALMTVTGACAPEHALAMARNAVDRRLRYLATAADPPSRWSRITGCGAFGGVVAVAPMFAASALLIAISLLATAATALG</sequence>
<dbReference type="Pfam" id="PF01435">
    <property type="entry name" value="Peptidase_M48"/>
    <property type="match status" value="1"/>
</dbReference>
<keyword evidence="2" id="KW-0479">Metal-binding</keyword>
<evidence type="ECO:0000256" key="1">
    <source>
        <dbReference type="ARBA" id="ARBA00022670"/>
    </source>
</evidence>
<proteinExistence type="inferred from homology"/>
<dbReference type="Proteomes" id="UP000321328">
    <property type="component" value="Unassembled WGS sequence"/>
</dbReference>
<dbReference type="STRING" id="1123024.GCA_000423625_04275"/>
<dbReference type="GO" id="GO:0046872">
    <property type="term" value="F:metal ion binding"/>
    <property type="evidence" value="ECO:0007669"/>
    <property type="project" value="UniProtKB-KW"/>
</dbReference>
<dbReference type="PANTHER" id="PTHR34978:SF3">
    <property type="entry name" value="SLR0241 PROTEIN"/>
    <property type="match status" value="1"/>
</dbReference>
<evidence type="ECO:0000256" key="2">
    <source>
        <dbReference type="ARBA" id="ARBA00022723"/>
    </source>
</evidence>
<evidence type="ECO:0000256" key="7">
    <source>
        <dbReference type="SAM" id="Phobius"/>
    </source>
</evidence>
<evidence type="ECO:0000256" key="5">
    <source>
        <dbReference type="ARBA" id="ARBA00023049"/>
    </source>
</evidence>
<dbReference type="Gene3D" id="3.30.2010.10">
    <property type="entry name" value="Metalloproteases ('zincins'), catalytic domain"/>
    <property type="match status" value="1"/>
</dbReference>
<organism evidence="9 10">
    <name type="scientific">Pseudonocardia asaccharolytica DSM 44247 = NBRC 16224</name>
    <dbReference type="NCBI Taxonomy" id="1123024"/>
    <lineage>
        <taxon>Bacteria</taxon>
        <taxon>Bacillati</taxon>
        <taxon>Actinomycetota</taxon>
        <taxon>Actinomycetes</taxon>
        <taxon>Pseudonocardiales</taxon>
        <taxon>Pseudonocardiaceae</taxon>
        <taxon>Pseudonocardia</taxon>
    </lineage>
</organism>
<evidence type="ECO:0000259" key="8">
    <source>
        <dbReference type="Pfam" id="PF01435"/>
    </source>
</evidence>
<evidence type="ECO:0000313" key="10">
    <source>
        <dbReference type="Proteomes" id="UP000321328"/>
    </source>
</evidence>